<evidence type="ECO:0000313" key="4">
    <source>
        <dbReference type="Proteomes" id="UP000526408"/>
    </source>
</evidence>
<dbReference type="PANTHER" id="PTHR13090:SF1">
    <property type="entry name" value="ARGININE-HYDROXYLASE NDUFAF5, MITOCHONDRIAL"/>
    <property type="match status" value="1"/>
</dbReference>
<dbReference type="RefSeq" id="WP_168623574.1">
    <property type="nucleotide sequence ID" value="NZ_JAAZQQ010000003.1"/>
</dbReference>
<dbReference type="GO" id="GO:0008168">
    <property type="term" value="F:methyltransferase activity"/>
    <property type="evidence" value="ECO:0007669"/>
    <property type="project" value="UniProtKB-KW"/>
</dbReference>
<gene>
    <name evidence="3" type="ORF">HCU73_11360</name>
</gene>
<dbReference type="SUPFAM" id="SSF53335">
    <property type="entry name" value="S-adenosyl-L-methionine-dependent methyltransferases"/>
    <property type="match status" value="1"/>
</dbReference>
<comment type="caution">
    <text evidence="3">The sequence shown here is derived from an EMBL/GenBank/DDBJ whole genome shotgun (WGS) entry which is preliminary data.</text>
</comment>
<dbReference type="Proteomes" id="UP000526408">
    <property type="component" value="Unassembled WGS sequence"/>
</dbReference>
<keyword evidence="1 3" id="KW-0489">Methyltransferase</keyword>
<evidence type="ECO:0000313" key="3">
    <source>
        <dbReference type="EMBL" id="NKX45192.1"/>
    </source>
</evidence>
<keyword evidence="4" id="KW-1185">Reference proteome</keyword>
<evidence type="ECO:0000256" key="2">
    <source>
        <dbReference type="ARBA" id="ARBA00022679"/>
    </source>
</evidence>
<dbReference type="GO" id="GO:0032259">
    <property type="term" value="P:methylation"/>
    <property type="evidence" value="ECO:0007669"/>
    <property type="project" value="UniProtKB-KW"/>
</dbReference>
<keyword evidence="2 3" id="KW-0808">Transferase</keyword>
<dbReference type="EMBL" id="JAAZQQ010000003">
    <property type="protein sequence ID" value="NKX45192.1"/>
    <property type="molecule type" value="Genomic_DNA"/>
</dbReference>
<evidence type="ECO:0000256" key="1">
    <source>
        <dbReference type="ARBA" id="ARBA00022603"/>
    </source>
</evidence>
<proteinExistence type="predicted"/>
<reference evidence="3 4" key="1">
    <citation type="submission" date="2020-04" db="EMBL/GenBank/DDBJ databases">
        <authorList>
            <person name="Yoon J."/>
        </authorList>
    </citation>
    <scope>NUCLEOTIDE SEQUENCE [LARGE SCALE GENOMIC DNA]</scope>
    <source>
        <strain evidence="3 4">KMU-115</strain>
    </source>
</reference>
<sequence length="287" mass="31072">MPQASPQPRLVDPDRLARARSRARLDDAGFLHDEAKAELQERLIDVNRRFTSPAVVTPFPAAWADLVPGAKMVAPDEVLDLSPGAHDLVVHAMALHWADDPVGQVVQCRRALCPDGLFLSVAFGGETLAELRAALAEAETEVAGGLSPRVAPMAEIRDMGALLQRAGLSLPVADRLPKTVTYANAFALMADLRAMGETNALDARHRAPATRRLFLRMAEIYAARFPAADDPARIRATFEMIFLSGWAPHESQQKPLRPGSAAARLADALGTKEFDETARPVLHPSDD</sequence>
<name>A0A7X6JX63_9RHOB</name>
<dbReference type="Gene3D" id="3.40.50.150">
    <property type="entry name" value="Vaccinia Virus protein VP39"/>
    <property type="match status" value="1"/>
</dbReference>
<dbReference type="InterPro" id="IPR029063">
    <property type="entry name" value="SAM-dependent_MTases_sf"/>
</dbReference>
<accession>A0A7X6JX63</accession>
<dbReference type="PANTHER" id="PTHR13090">
    <property type="entry name" value="ARGININE-HYDROXYLASE NDUFAF5, MITOCHONDRIAL"/>
    <property type="match status" value="1"/>
</dbReference>
<dbReference type="AlphaFoldDB" id="A0A7X6JX63"/>
<dbReference type="InterPro" id="IPR050602">
    <property type="entry name" value="Malonyl-ACP_OMT"/>
</dbReference>
<protein>
    <submittedName>
        <fullName evidence="3">SAM-dependent methyltransferase</fullName>
    </submittedName>
</protein>
<organism evidence="3 4">
    <name type="scientific">Roseicyclus persicicus</name>
    <dbReference type="NCBI Taxonomy" id="2650661"/>
    <lineage>
        <taxon>Bacteria</taxon>
        <taxon>Pseudomonadati</taxon>
        <taxon>Pseudomonadota</taxon>
        <taxon>Alphaproteobacteria</taxon>
        <taxon>Rhodobacterales</taxon>
        <taxon>Roseobacteraceae</taxon>
        <taxon>Roseicyclus</taxon>
    </lineage>
</organism>